<protein>
    <submittedName>
        <fullName evidence="1">Uncharacterized protein</fullName>
    </submittedName>
</protein>
<dbReference type="EMBL" id="PKMF04000105">
    <property type="protein sequence ID" value="KAK7850086.1"/>
    <property type="molecule type" value="Genomic_DNA"/>
</dbReference>
<keyword evidence="2" id="KW-1185">Reference proteome</keyword>
<evidence type="ECO:0000313" key="1">
    <source>
        <dbReference type="EMBL" id="KAK7850086.1"/>
    </source>
</evidence>
<gene>
    <name evidence="1" type="ORF">CFP56_001672</name>
</gene>
<reference evidence="1 2" key="1">
    <citation type="journal article" date="2018" name="Sci. Data">
        <title>The draft genome sequence of cork oak.</title>
        <authorList>
            <person name="Ramos A.M."/>
            <person name="Usie A."/>
            <person name="Barbosa P."/>
            <person name="Barros P.M."/>
            <person name="Capote T."/>
            <person name="Chaves I."/>
            <person name="Simoes F."/>
            <person name="Abreu I."/>
            <person name="Carrasquinho I."/>
            <person name="Faro C."/>
            <person name="Guimaraes J.B."/>
            <person name="Mendonca D."/>
            <person name="Nobrega F."/>
            <person name="Rodrigues L."/>
            <person name="Saibo N.J.M."/>
            <person name="Varela M.C."/>
            <person name="Egas C."/>
            <person name="Matos J."/>
            <person name="Miguel C.M."/>
            <person name="Oliveira M.M."/>
            <person name="Ricardo C.P."/>
            <person name="Goncalves S."/>
        </authorList>
    </citation>
    <scope>NUCLEOTIDE SEQUENCE [LARGE SCALE GENOMIC DNA]</scope>
    <source>
        <strain evidence="2">cv. HL8</strain>
    </source>
</reference>
<name>A0AAW0LI78_QUESU</name>
<dbReference type="Proteomes" id="UP000237347">
    <property type="component" value="Unassembled WGS sequence"/>
</dbReference>
<dbReference type="AlphaFoldDB" id="A0AAW0LI78"/>
<evidence type="ECO:0000313" key="2">
    <source>
        <dbReference type="Proteomes" id="UP000237347"/>
    </source>
</evidence>
<organism evidence="1 2">
    <name type="scientific">Quercus suber</name>
    <name type="common">Cork oak</name>
    <dbReference type="NCBI Taxonomy" id="58331"/>
    <lineage>
        <taxon>Eukaryota</taxon>
        <taxon>Viridiplantae</taxon>
        <taxon>Streptophyta</taxon>
        <taxon>Embryophyta</taxon>
        <taxon>Tracheophyta</taxon>
        <taxon>Spermatophyta</taxon>
        <taxon>Magnoliopsida</taxon>
        <taxon>eudicotyledons</taxon>
        <taxon>Gunneridae</taxon>
        <taxon>Pentapetalae</taxon>
        <taxon>rosids</taxon>
        <taxon>fabids</taxon>
        <taxon>Fagales</taxon>
        <taxon>Fagaceae</taxon>
        <taxon>Quercus</taxon>
    </lineage>
</organism>
<sequence length="44" mass="5111">MERFTRKLLKVVWRKVLIMLRMKLSGSSAYLTSQSAQPRQTSSP</sequence>
<comment type="caution">
    <text evidence="1">The sequence shown here is derived from an EMBL/GenBank/DDBJ whole genome shotgun (WGS) entry which is preliminary data.</text>
</comment>
<accession>A0AAW0LI78</accession>
<proteinExistence type="predicted"/>